<dbReference type="GeneID" id="27316443"/>
<gene>
    <name evidence="2" type="ORF">PV09_08470</name>
</gene>
<dbReference type="Gene3D" id="1.50.10.10">
    <property type="match status" value="1"/>
</dbReference>
<dbReference type="GO" id="GO:0046872">
    <property type="term" value="F:metal ion binding"/>
    <property type="evidence" value="ECO:0007669"/>
    <property type="project" value="UniProtKB-KW"/>
</dbReference>
<evidence type="ECO:0008006" key="4">
    <source>
        <dbReference type="Google" id="ProtNLM"/>
    </source>
</evidence>
<dbReference type="GO" id="GO:0031179">
    <property type="term" value="P:peptide modification"/>
    <property type="evidence" value="ECO:0007669"/>
    <property type="project" value="InterPro"/>
</dbReference>
<dbReference type="EMBL" id="KN847569">
    <property type="protein sequence ID" value="KIV99957.1"/>
    <property type="molecule type" value="Genomic_DNA"/>
</dbReference>
<dbReference type="InterPro" id="IPR012341">
    <property type="entry name" value="6hp_glycosidase-like_sf"/>
</dbReference>
<dbReference type="CDD" id="cd04794">
    <property type="entry name" value="euk_LANCL"/>
    <property type="match status" value="1"/>
</dbReference>
<dbReference type="VEuPathDB" id="FungiDB:PV09_08470"/>
<proteinExistence type="predicted"/>
<dbReference type="SUPFAM" id="SSF158745">
    <property type="entry name" value="LanC-like"/>
    <property type="match status" value="1"/>
</dbReference>
<dbReference type="GO" id="GO:0005975">
    <property type="term" value="P:carbohydrate metabolic process"/>
    <property type="evidence" value="ECO:0007669"/>
    <property type="project" value="InterPro"/>
</dbReference>
<feature type="binding site" evidence="1">
    <location>
        <position position="367"/>
    </location>
    <ligand>
        <name>Zn(2+)</name>
        <dbReference type="ChEBI" id="CHEBI:29105"/>
    </ligand>
</feature>
<organism evidence="2 3">
    <name type="scientific">Verruconis gallopava</name>
    <dbReference type="NCBI Taxonomy" id="253628"/>
    <lineage>
        <taxon>Eukaryota</taxon>
        <taxon>Fungi</taxon>
        <taxon>Dikarya</taxon>
        <taxon>Ascomycota</taxon>
        <taxon>Pezizomycotina</taxon>
        <taxon>Dothideomycetes</taxon>
        <taxon>Pleosporomycetidae</taxon>
        <taxon>Venturiales</taxon>
        <taxon>Sympoventuriaceae</taxon>
        <taxon>Verruconis</taxon>
    </lineage>
</organism>
<name>A0A0D1ZZZ6_9PEZI</name>
<dbReference type="PANTHER" id="PTHR12736:SF7">
    <property type="entry name" value="LANC-LIKE PROTEIN 3"/>
    <property type="match status" value="1"/>
</dbReference>
<dbReference type="InParanoid" id="A0A0D1ZZZ6"/>
<dbReference type="PRINTS" id="PR01950">
    <property type="entry name" value="LANCSUPER"/>
</dbReference>
<keyword evidence="3" id="KW-1185">Reference proteome</keyword>
<dbReference type="GO" id="GO:0005886">
    <property type="term" value="C:plasma membrane"/>
    <property type="evidence" value="ECO:0007669"/>
    <property type="project" value="TreeGrafter"/>
</dbReference>
<sequence>MDQERPVYYANELKPVDITEPSLRQIVQELEGDIQKGIEAIKREDGASHIENFGSIFSGYLGEAYAFLWLDYQSRDSHKTGDATGATAPNLLQDARLRIDMSIGLSTRDVNPGRPSPITSSTIGALVLRVLSGQWQEQDPKNLLAVLEIAVAQGPTFRFLDRPMGVDELVYGRAGLLWAILEIWKRCPDQETQSAFAPVFQSVHRLVRAIVDAGHAGAKAYRDRAAKESSVDMPLMWPWFDDFYALGTMHGISGVLGTLLDPALPRHAMFVVDAYEKMAQTISALCKLCIQDDGHLAMTVPPRPTSRPMPLVQICHGAPGVLTLLAAARRNARFAAQYWTAEWDEAIARASDVIWKQGLLSKGCSLCHGLAGNALSLLLVVDPLGDTSTDGYLAAALAMLLEAKSTPPFCSGETRYRMPDRPWSLFEGLAGVLCAWSEASLLIKLKLKVMDRTKQGMVDPTLLAKDEEIKELQRRLLGFPCLVGGVSGDAQSSFLT</sequence>
<feature type="binding site" evidence="1">
    <location>
        <position position="315"/>
    </location>
    <ligand>
        <name>Zn(2+)</name>
        <dbReference type="ChEBI" id="CHEBI:29105"/>
    </ligand>
</feature>
<keyword evidence="1" id="KW-0479">Metal-binding</keyword>
<feature type="binding site" evidence="1">
    <location>
        <position position="368"/>
    </location>
    <ligand>
        <name>Zn(2+)</name>
        <dbReference type="ChEBI" id="CHEBI:29105"/>
    </ligand>
</feature>
<dbReference type="OrthoDB" id="3945047at2759"/>
<protein>
    <recommendedName>
        <fullName evidence="4">Lanthionine synthetase C family protein</fullName>
    </recommendedName>
</protein>
<dbReference type="SMART" id="SM01260">
    <property type="entry name" value="LANC_like"/>
    <property type="match status" value="1"/>
</dbReference>
<evidence type="ECO:0000313" key="2">
    <source>
        <dbReference type="EMBL" id="KIV99957.1"/>
    </source>
</evidence>
<reference evidence="2 3" key="1">
    <citation type="submission" date="2015-01" db="EMBL/GenBank/DDBJ databases">
        <title>The Genome Sequence of Ochroconis gallopava CBS43764.</title>
        <authorList>
            <consortium name="The Broad Institute Genomics Platform"/>
            <person name="Cuomo C."/>
            <person name="de Hoog S."/>
            <person name="Gorbushina A."/>
            <person name="Stielow B."/>
            <person name="Teixiera M."/>
            <person name="Abouelleil A."/>
            <person name="Chapman S.B."/>
            <person name="Priest M."/>
            <person name="Young S.K."/>
            <person name="Wortman J."/>
            <person name="Nusbaum C."/>
            <person name="Birren B."/>
        </authorList>
    </citation>
    <scope>NUCLEOTIDE SEQUENCE [LARGE SCALE GENOMIC DNA]</scope>
    <source>
        <strain evidence="2 3">CBS 43764</strain>
    </source>
</reference>
<evidence type="ECO:0000313" key="3">
    <source>
        <dbReference type="Proteomes" id="UP000053259"/>
    </source>
</evidence>
<dbReference type="PANTHER" id="PTHR12736">
    <property type="entry name" value="LANC-LIKE PROTEIN"/>
    <property type="match status" value="1"/>
</dbReference>
<dbReference type="HOGENOM" id="CLU_567375_0_0_1"/>
<evidence type="ECO:0000256" key="1">
    <source>
        <dbReference type="PIRSR" id="PIRSR607822-1"/>
    </source>
</evidence>
<dbReference type="Proteomes" id="UP000053259">
    <property type="component" value="Unassembled WGS sequence"/>
</dbReference>
<dbReference type="Pfam" id="PF05147">
    <property type="entry name" value="LANC_like"/>
    <property type="match status" value="1"/>
</dbReference>
<dbReference type="RefSeq" id="XP_016209827.1">
    <property type="nucleotide sequence ID" value="XM_016362379.1"/>
</dbReference>
<dbReference type="AlphaFoldDB" id="A0A0D1ZZZ6"/>
<keyword evidence="1" id="KW-0862">Zinc</keyword>
<accession>A0A0D1ZZZ6</accession>
<dbReference type="InterPro" id="IPR007822">
    <property type="entry name" value="LANC-like"/>
</dbReference>